<reference evidence="3 4" key="1">
    <citation type="submission" date="2018-06" db="EMBL/GenBank/DDBJ databases">
        <title>Comparative analysis of microorganisms from saline springs in Andes Mountain Range, Colombia.</title>
        <authorList>
            <person name="Rubin E."/>
        </authorList>
    </citation>
    <scope>NUCLEOTIDE SEQUENCE [LARGE SCALE GENOMIC DNA]</scope>
    <source>
        <strain evidence="3 4">USBA-857</strain>
    </source>
</reference>
<gene>
    <name evidence="3" type="ORF">BCL93_11048</name>
</gene>
<dbReference type="InterPro" id="IPR051316">
    <property type="entry name" value="Zinc-reg_GTPase_activator"/>
</dbReference>
<protein>
    <submittedName>
        <fullName evidence="3">G3E family GTPase</fullName>
    </submittedName>
</protein>
<evidence type="ECO:0000259" key="2">
    <source>
        <dbReference type="SMART" id="SM00833"/>
    </source>
</evidence>
<dbReference type="CDD" id="cd03112">
    <property type="entry name" value="CobW-like"/>
    <property type="match status" value="1"/>
</dbReference>
<dbReference type="InterPro" id="IPR003495">
    <property type="entry name" value="CobW/HypB/UreG_nucleotide-bd"/>
</dbReference>
<dbReference type="AlphaFoldDB" id="A0A328XSE2"/>
<dbReference type="Gene3D" id="3.40.50.300">
    <property type="entry name" value="P-loop containing nucleotide triphosphate hydrolases"/>
    <property type="match status" value="1"/>
</dbReference>
<evidence type="ECO:0000256" key="1">
    <source>
        <dbReference type="ARBA" id="ARBA00045658"/>
    </source>
</evidence>
<dbReference type="EMBL" id="QLSX01000010">
    <property type="protein sequence ID" value="RAR59015.1"/>
    <property type="molecule type" value="Genomic_DNA"/>
</dbReference>
<dbReference type="PANTHER" id="PTHR13748">
    <property type="entry name" value="COBW-RELATED"/>
    <property type="match status" value="1"/>
</dbReference>
<dbReference type="InterPro" id="IPR027417">
    <property type="entry name" value="P-loop_NTPase"/>
</dbReference>
<sequence>MHVITGFLGSGKSTLIRHLLAHKPVDERWVLVINEFGQIGIDQTMFDEREDVVVKGLPGGCLCCQLAFVLQASLVNLLHRHRPDRLIIEPSGLGHPAGLLDLLRSDAFAEVLEVRDIIALLDPRRLSDPRSREHETFRDQLEMADGVALTMTDLATDQQCREAQTYLADLWPAKRWVEEAPHGQLSVSRLLGDPVRGDDPTGAGVTHSTFVNQSTGATVPSRPMPHSRAHEGQVPVTLDTFAYREPAPGAPVCDEGGSLGFRSLGWRFHANDVFSLDALAQLLESLPAALRIKAVVHTESGWKCYNRAAGRVTLTAASWRRDSRLELIMEAGSQGLPEAASLEASLLACREEGESALNSLR</sequence>
<dbReference type="GO" id="GO:0005737">
    <property type="term" value="C:cytoplasm"/>
    <property type="evidence" value="ECO:0007669"/>
    <property type="project" value="TreeGrafter"/>
</dbReference>
<comment type="function">
    <text evidence="1">Zinc chaperone that directly transfers zinc cofactor to target proteins, thereby activating them. Zinc is transferred from the CXCC motif in the GTPase domain to the zinc binding site in target proteins in a process requiring GTP hydrolysis.</text>
</comment>
<dbReference type="InterPro" id="IPR011629">
    <property type="entry name" value="CobW-like_C"/>
</dbReference>
<evidence type="ECO:0000313" key="4">
    <source>
        <dbReference type="Proteomes" id="UP000249700"/>
    </source>
</evidence>
<dbReference type="PANTHER" id="PTHR13748:SF46">
    <property type="entry name" value="ZINC CHAPERONE YEIR"/>
    <property type="match status" value="1"/>
</dbReference>
<dbReference type="Proteomes" id="UP000249700">
    <property type="component" value="Unassembled WGS sequence"/>
</dbReference>
<dbReference type="SUPFAM" id="SSF52540">
    <property type="entry name" value="P-loop containing nucleoside triphosphate hydrolases"/>
    <property type="match status" value="1"/>
</dbReference>
<accession>A0A328XSE2</accession>
<comment type="caution">
    <text evidence="3">The sequence shown here is derived from an EMBL/GenBank/DDBJ whole genome shotgun (WGS) entry which is preliminary data.</text>
</comment>
<proteinExistence type="predicted"/>
<feature type="domain" description="CobW C-terminal" evidence="2">
    <location>
        <begin position="263"/>
        <end position="350"/>
    </location>
</feature>
<dbReference type="SMART" id="SM00833">
    <property type="entry name" value="CobW_C"/>
    <property type="match status" value="1"/>
</dbReference>
<evidence type="ECO:0000313" key="3">
    <source>
        <dbReference type="EMBL" id="RAR59015.1"/>
    </source>
</evidence>
<dbReference type="RefSeq" id="WP_258396555.1">
    <property type="nucleotide sequence ID" value="NZ_QLSX01000010.1"/>
</dbReference>
<dbReference type="Pfam" id="PF02492">
    <property type="entry name" value="cobW"/>
    <property type="match status" value="1"/>
</dbReference>
<name>A0A328XSE2_9GAMM</name>
<organism evidence="3 4">
    <name type="scientific">Onishia taeanensis</name>
    <dbReference type="NCBI Taxonomy" id="284577"/>
    <lineage>
        <taxon>Bacteria</taxon>
        <taxon>Pseudomonadati</taxon>
        <taxon>Pseudomonadota</taxon>
        <taxon>Gammaproteobacteria</taxon>
        <taxon>Oceanospirillales</taxon>
        <taxon>Halomonadaceae</taxon>
        <taxon>Onishia</taxon>
    </lineage>
</organism>